<sequence>MSELEQAWDKFIRYMSKHPSIEYCYYKHVTGIPFIYIKVTSISRNELEEILKLAAAKAMKGKRLTLSMYYVRENEAYYVYHVRFLVPQQKMFCCGNMCVDCIRLEC</sequence>
<proteinExistence type="predicted"/>
<reference evidence="1 2" key="1">
    <citation type="journal article" date="2015" name="Stand. Genomic Sci.">
        <title>High quality draft genome sequence of the moderately halophilic bacterium Pontibacillus yanchengensis Y32(T) and comparison among Pontibacillus genomes.</title>
        <authorList>
            <person name="Huang J."/>
            <person name="Qiao Z.X."/>
            <person name="Tang J.W."/>
            <person name="Wang G."/>
        </authorList>
    </citation>
    <scope>NUCLEOTIDE SEQUENCE [LARGE SCALE GENOMIC DNA]</scope>
    <source>
        <strain evidence="1 2">Y32</strain>
    </source>
</reference>
<evidence type="ECO:0000313" key="2">
    <source>
        <dbReference type="Proteomes" id="UP000030147"/>
    </source>
</evidence>
<keyword evidence="2" id="KW-1185">Reference proteome</keyword>
<dbReference type="eggNOG" id="ENOG50339YR">
    <property type="taxonomic scope" value="Bacteria"/>
</dbReference>
<comment type="caution">
    <text evidence="1">The sequence shown here is derived from an EMBL/GenBank/DDBJ whole genome shotgun (WGS) entry which is preliminary data.</text>
</comment>
<gene>
    <name evidence="1" type="ORF">N782_06000</name>
</gene>
<organism evidence="1 2">
    <name type="scientific">Pontibacillus yanchengensis Y32</name>
    <dbReference type="NCBI Taxonomy" id="1385514"/>
    <lineage>
        <taxon>Bacteria</taxon>
        <taxon>Bacillati</taxon>
        <taxon>Bacillota</taxon>
        <taxon>Bacilli</taxon>
        <taxon>Bacillales</taxon>
        <taxon>Bacillaceae</taxon>
        <taxon>Pontibacillus</taxon>
    </lineage>
</organism>
<dbReference type="RefSeq" id="WP_036820053.1">
    <property type="nucleotide sequence ID" value="NZ_AVBF01000030.1"/>
</dbReference>
<dbReference type="Proteomes" id="UP000030147">
    <property type="component" value="Unassembled WGS sequence"/>
</dbReference>
<evidence type="ECO:0000313" key="1">
    <source>
        <dbReference type="EMBL" id="KGP72454.1"/>
    </source>
</evidence>
<dbReference type="AlphaFoldDB" id="A0A0A2TA86"/>
<protein>
    <submittedName>
        <fullName evidence="1">Uncharacterized protein</fullName>
    </submittedName>
</protein>
<dbReference type="OrthoDB" id="2988713at2"/>
<dbReference type="EMBL" id="AVBF01000030">
    <property type="protein sequence ID" value="KGP72454.1"/>
    <property type="molecule type" value="Genomic_DNA"/>
</dbReference>
<name>A0A0A2TA86_9BACI</name>
<accession>A0A0A2TA86</accession>